<dbReference type="Gene3D" id="1.10.287.70">
    <property type="match status" value="1"/>
</dbReference>
<evidence type="ECO:0000256" key="9">
    <source>
        <dbReference type="ARBA" id="ARBA00023136"/>
    </source>
</evidence>
<evidence type="ECO:0000256" key="1">
    <source>
        <dbReference type="ARBA" id="ARBA00004141"/>
    </source>
</evidence>
<comment type="subcellular location">
    <subcellularLocation>
        <location evidence="1">Membrane</location>
        <topology evidence="1">Multi-pass membrane protein</topology>
    </subcellularLocation>
</comment>
<dbReference type="EMBL" id="CP073078">
    <property type="protein sequence ID" value="QUD87796.1"/>
    <property type="molecule type" value="Genomic_DNA"/>
</dbReference>
<dbReference type="GO" id="GO:0005242">
    <property type="term" value="F:inward rectifier potassium channel activity"/>
    <property type="evidence" value="ECO:0007669"/>
    <property type="project" value="InterPro"/>
</dbReference>
<dbReference type="Gene3D" id="2.60.40.1400">
    <property type="entry name" value="G protein-activated inward rectifier potassium channel 1"/>
    <property type="match status" value="1"/>
</dbReference>
<name>A0A975IVX7_9CAUL</name>
<keyword evidence="3" id="KW-0633">Potassium transport</keyword>
<dbReference type="InterPro" id="IPR014756">
    <property type="entry name" value="Ig_E-set"/>
</dbReference>
<keyword evidence="7 11" id="KW-1133">Transmembrane helix</keyword>
<feature type="domain" description="Inward rectifier potassium channel C-terminal" evidence="13">
    <location>
        <begin position="149"/>
        <end position="301"/>
    </location>
</feature>
<dbReference type="InterPro" id="IPR013099">
    <property type="entry name" value="K_chnl_dom"/>
</dbReference>
<keyword evidence="4 11" id="KW-0812">Transmembrane</keyword>
<feature type="transmembrane region" description="Helical" evidence="11">
    <location>
        <begin position="114"/>
        <end position="140"/>
    </location>
</feature>
<proteinExistence type="predicted"/>
<protein>
    <recommendedName>
        <fullName evidence="16">ATP-sensitive inward rectifier potassium channel 10</fullName>
    </recommendedName>
</protein>
<dbReference type="KEGG" id="caul:KCG34_22575"/>
<evidence type="ECO:0000256" key="4">
    <source>
        <dbReference type="ARBA" id="ARBA00022692"/>
    </source>
</evidence>
<evidence type="ECO:0000256" key="3">
    <source>
        <dbReference type="ARBA" id="ARBA00022538"/>
    </source>
</evidence>
<feature type="transmembrane region" description="Helical" evidence="11">
    <location>
        <begin position="53"/>
        <end position="77"/>
    </location>
</feature>
<evidence type="ECO:0000313" key="14">
    <source>
        <dbReference type="EMBL" id="QUD87796.1"/>
    </source>
</evidence>
<dbReference type="GO" id="GO:0034765">
    <property type="term" value="P:regulation of monoatomic ion transmembrane transport"/>
    <property type="evidence" value="ECO:0007669"/>
    <property type="project" value="TreeGrafter"/>
</dbReference>
<evidence type="ECO:0000256" key="10">
    <source>
        <dbReference type="ARBA" id="ARBA00023303"/>
    </source>
</evidence>
<dbReference type="Pfam" id="PF07885">
    <property type="entry name" value="Ion_trans_2"/>
    <property type="match status" value="1"/>
</dbReference>
<feature type="domain" description="Potassium channel" evidence="12">
    <location>
        <begin position="78"/>
        <end position="142"/>
    </location>
</feature>
<accession>A0A975IVX7</accession>
<dbReference type="AlphaFoldDB" id="A0A975IVX7"/>
<evidence type="ECO:0000256" key="2">
    <source>
        <dbReference type="ARBA" id="ARBA00022448"/>
    </source>
</evidence>
<evidence type="ECO:0000256" key="5">
    <source>
        <dbReference type="ARBA" id="ARBA00022882"/>
    </source>
</evidence>
<dbReference type="Proteomes" id="UP000676409">
    <property type="component" value="Chromosome"/>
</dbReference>
<dbReference type="RefSeq" id="WP_211937846.1">
    <property type="nucleotide sequence ID" value="NZ_CP073078.1"/>
</dbReference>
<evidence type="ECO:0000259" key="12">
    <source>
        <dbReference type="Pfam" id="PF07885"/>
    </source>
</evidence>
<dbReference type="PRINTS" id="PR01320">
    <property type="entry name" value="KIRCHANNEL"/>
</dbReference>
<reference evidence="14" key="1">
    <citation type="submission" date="2021-04" db="EMBL/GenBank/DDBJ databases">
        <title>The complete genome sequence of Caulobacter sp. S6.</title>
        <authorList>
            <person name="Tang Y."/>
            <person name="Ouyang W."/>
            <person name="Liu Q."/>
            <person name="Huang B."/>
            <person name="Guo Z."/>
            <person name="Lei P."/>
        </authorList>
    </citation>
    <scope>NUCLEOTIDE SEQUENCE</scope>
    <source>
        <strain evidence="14">S6</strain>
    </source>
</reference>
<evidence type="ECO:0000256" key="8">
    <source>
        <dbReference type="ARBA" id="ARBA00023065"/>
    </source>
</evidence>
<keyword evidence="9 11" id="KW-0472">Membrane</keyword>
<dbReference type="InterPro" id="IPR013518">
    <property type="entry name" value="K_chnl_inward-rec_Kir_cyto"/>
</dbReference>
<evidence type="ECO:0000259" key="13">
    <source>
        <dbReference type="Pfam" id="PF17655"/>
    </source>
</evidence>
<dbReference type="PANTHER" id="PTHR11767:SF102">
    <property type="entry name" value="INWARDLY RECTIFYING POTASSIUM CHANNEL 1, ISOFORM F"/>
    <property type="match status" value="1"/>
</dbReference>
<dbReference type="Pfam" id="PF17655">
    <property type="entry name" value="IRK_C"/>
    <property type="match status" value="1"/>
</dbReference>
<keyword evidence="10" id="KW-0407">Ion channel</keyword>
<dbReference type="GO" id="GO:0005886">
    <property type="term" value="C:plasma membrane"/>
    <property type="evidence" value="ECO:0007669"/>
    <property type="project" value="TreeGrafter"/>
</dbReference>
<dbReference type="InterPro" id="IPR041647">
    <property type="entry name" value="IRK_C"/>
</dbReference>
<sequence length="303" mass="33460">MADDDRVRRQEFPSPWAASIQSIARDGAKGVVVVGRDRLGLNDLYHRVLTMSLGGLIGLLAVVYLLANVLFAGLYMLVPGSIAGARPGAFSDAFFFSVQTLGTVGYGAMTPHGLWANCLATAETFFNLVIVALSTGLIFTRVSRPTARVMFSKVAVVSDYEGTPTLMFRAANQRGNQILEAEVTLSLARQVTTAEGHAMRRFEDLAVTRSRSPLFVLSWLIMHRIDETSPLYGLGREDLEGIGGEILVAISGLDDTFAQRIHARHAYLPHEIHWQRRFADILSVAPDGRRLIDYRLFHEVEED</sequence>
<keyword evidence="2" id="KW-0813">Transport</keyword>
<organism evidence="14 15">
    <name type="scientific">Phenylobacterium montanum</name>
    <dbReference type="NCBI Taxonomy" id="2823693"/>
    <lineage>
        <taxon>Bacteria</taxon>
        <taxon>Pseudomonadati</taxon>
        <taxon>Pseudomonadota</taxon>
        <taxon>Alphaproteobacteria</taxon>
        <taxon>Caulobacterales</taxon>
        <taxon>Caulobacteraceae</taxon>
        <taxon>Phenylobacterium</taxon>
    </lineage>
</organism>
<evidence type="ECO:0008006" key="16">
    <source>
        <dbReference type="Google" id="ProtNLM"/>
    </source>
</evidence>
<dbReference type="PANTHER" id="PTHR11767">
    <property type="entry name" value="INWARD RECTIFIER POTASSIUM CHANNEL"/>
    <property type="match status" value="1"/>
</dbReference>
<feature type="transmembrane region" description="Helical" evidence="11">
    <location>
        <begin position="89"/>
        <end position="108"/>
    </location>
</feature>
<dbReference type="SUPFAM" id="SSF81296">
    <property type="entry name" value="E set domains"/>
    <property type="match status" value="1"/>
</dbReference>
<keyword evidence="6" id="KW-0630">Potassium</keyword>
<evidence type="ECO:0000256" key="7">
    <source>
        <dbReference type="ARBA" id="ARBA00022989"/>
    </source>
</evidence>
<dbReference type="InterPro" id="IPR016449">
    <property type="entry name" value="K_chnl_inward-rec_Kir"/>
</dbReference>
<keyword evidence="5" id="KW-0851">Voltage-gated channel</keyword>
<keyword evidence="15" id="KW-1185">Reference proteome</keyword>
<dbReference type="SUPFAM" id="SSF81324">
    <property type="entry name" value="Voltage-gated potassium channels"/>
    <property type="match status" value="1"/>
</dbReference>
<evidence type="ECO:0000256" key="11">
    <source>
        <dbReference type="SAM" id="Phobius"/>
    </source>
</evidence>
<evidence type="ECO:0000256" key="6">
    <source>
        <dbReference type="ARBA" id="ARBA00022958"/>
    </source>
</evidence>
<dbReference type="GO" id="GO:1990573">
    <property type="term" value="P:potassium ion import across plasma membrane"/>
    <property type="evidence" value="ECO:0007669"/>
    <property type="project" value="TreeGrafter"/>
</dbReference>
<keyword evidence="8" id="KW-0406">Ion transport</keyword>
<dbReference type="GO" id="GO:0034702">
    <property type="term" value="C:monoatomic ion channel complex"/>
    <property type="evidence" value="ECO:0007669"/>
    <property type="project" value="UniProtKB-KW"/>
</dbReference>
<gene>
    <name evidence="14" type="ORF">KCG34_22575</name>
</gene>
<evidence type="ECO:0000313" key="15">
    <source>
        <dbReference type="Proteomes" id="UP000676409"/>
    </source>
</evidence>